<evidence type="ECO:0000313" key="22">
    <source>
        <dbReference type="EMBL" id="CDP33211.1"/>
    </source>
</evidence>
<comment type="cofactor">
    <cofactor evidence="2">
        <name>[4Fe-4S] cluster</name>
        <dbReference type="ChEBI" id="CHEBI:49883"/>
    </cofactor>
</comment>
<dbReference type="InterPro" id="IPR058240">
    <property type="entry name" value="rSAM_sf"/>
</dbReference>
<comment type="subunit">
    <text evidence="20">Isoform MOCS1A and isoform MOCS1B probably form a heterooligomer.</text>
</comment>
<dbReference type="SUPFAM" id="SSF55040">
    <property type="entry name" value="Molybdenum cofactor biosynthesis protein C, MoaC"/>
    <property type="match status" value="1"/>
</dbReference>
<dbReference type="SMART" id="SM00729">
    <property type="entry name" value="Elp3"/>
    <property type="match status" value="1"/>
</dbReference>
<comment type="catalytic activity">
    <reaction evidence="1">
        <text>(8S)-3',8-cyclo-7,8-dihydroguanosine 5'-triphosphate = cyclic pyranopterin phosphate + diphosphate</text>
        <dbReference type="Rhea" id="RHEA:49580"/>
        <dbReference type="ChEBI" id="CHEBI:33019"/>
        <dbReference type="ChEBI" id="CHEBI:59648"/>
        <dbReference type="ChEBI" id="CHEBI:131766"/>
        <dbReference type="EC" id="4.6.1.17"/>
    </reaction>
</comment>
<dbReference type="SUPFAM" id="SSF102114">
    <property type="entry name" value="Radical SAM enzymes"/>
    <property type="match status" value="1"/>
</dbReference>
<evidence type="ECO:0000256" key="6">
    <source>
        <dbReference type="ARBA" id="ARBA00012167"/>
    </source>
</evidence>
<evidence type="ECO:0000256" key="14">
    <source>
        <dbReference type="ARBA" id="ARBA00023014"/>
    </source>
</evidence>
<evidence type="ECO:0000256" key="20">
    <source>
        <dbReference type="ARBA" id="ARBA00063038"/>
    </source>
</evidence>
<keyword evidence="12" id="KW-0547">Nucleotide-binding</keyword>
<dbReference type="AlphaFoldDB" id="A0A060T230"/>
<dbReference type="PANTHER" id="PTHR22960">
    <property type="entry name" value="MOLYBDOPTERIN COFACTOR SYNTHESIS PROTEIN A"/>
    <property type="match status" value="1"/>
</dbReference>
<dbReference type="EMBL" id="HG937691">
    <property type="protein sequence ID" value="CDP33211.1"/>
    <property type="molecule type" value="Genomic_DNA"/>
</dbReference>
<evidence type="ECO:0000259" key="21">
    <source>
        <dbReference type="PROSITE" id="PS51918"/>
    </source>
</evidence>
<dbReference type="PhylomeDB" id="A0A060T230"/>
<dbReference type="HAMAP" id="MF_01225_B">
    <property type="entry name" value="MoaA_B"/>
    <property type="match status" value="1"/>
</dbReference>
<dbReference type="Gene3D" id="3.30.70.640">
    <property type="entry name" value="Molybdopterin cofactor biosynthesis C (MoaC) domain"/>
    <property type="match status" value="1"/>
</dbReference>
<comment type="catalytic activity">
    <reaction evidence="18">
        <text>GTP + AH2 + S-adenosyl-L-methionine = (8S)-3',8-cyclo-7,8-dihydroguanosine 5'-triphosphate + 5'-deoxyadenosine + L-methionine + A + H(+)</text>
        <dbReference type="Rhea" id="RHEA:49576"/>
        <dbReference type="ChEBI" id="CHEBI:13193"/>
        <dbReference type="ChEBI" id="CHEBI:15378"/>
        <dbReference type="ChEBI" id="CHEBI:17319"/>
        <dbReference type="ChEBI" id="CHEBI:17499"/>
        <dbReference type="ChEBI" id="CHEBI:37565"/>
        <dbReference type="ChEBI" id="CHEBI:57844"/>
        <dbReference type="ChEBI" id="CHEBI:59789"/>
        <dbReference type="ChEBI" id="CHEBI:131766"/>
        <dbReference type="EC" id="4.1.99.22"/>
    </reaction>
</comment>
<dbReference type="InterPro" id="IPR002820">
    <property type="entry name" value="Mopterin_CF_biosynth-C_dom"/>
</dbReference>
<reference evidence="22" key="2">
    <citation type="submission" date="2014-06" db="EMBL/GenBank/DDBJ databases">
        <title>The complete genome of Blastobotrys (Arxula) adeninivorans LS3 - a yeast of biotechnological interest.</title>
        <authorList>
            <person name="Kunze G."/>
            <person name="Gaillardin C."/>
            <person name="Czernicka M."/>
            <person name="Durrens P."/>
            <person name="Martin T."/>
            <person name="Boer E."/>
            <person name="Gabaldon T."/>
            <person name="Cruz J."/>
            <person name="Talla E."/>
            <person name="Marck C."/>
            <person name="Goffeau A."/>
            <person name="Barbe V."/>
            <person name="Baret P."/>
            <person name="Baronian K."/>
            <person name="Beier S."/>
            <person name="Bleykasten C."/>
            <person name="Bode R."/>
            <person name="Casaregola S."/>
            <person name="Despons L."/>
            <person name="Fairhead C."/>
            <person name="Giersberg M."/>
            <person name="Gierski P."/>
            <person name="Hahnel U."/>
            <person name="Hartmann A."/>
            <person name="Jankowska D."/>
            <person name="Jubin C."/>
            <person name="Jung P."/>
            <person name="Lafontaine I."/>
            <person name="Leh-Louis V."/>
            <person name="Lemaire M."/>
            <person name="Marcet-Houben M."/>
            <person name="Mascher M."/>
            <person name="Morel G."/>
            <person name="Richard G.-F."/>
            <person name="Riechen J."/>
            <person name="Sacerdot C."/>
            <person name="Sarkar A."/>
            <person name="Savel G."/>
            <person name="Schacherer J."/>
            <person name="Sherman D."/>
            <person name="Straub M.-L."/>
            <person name="Stein N."/>
            <person name="Thierry A."/>
            <person name="Trautwein-Schult A."/>
            <person name="Westhof E."/>
            <person name="Worch S."/>
            <person name="Dujon B."/>
            <person name="Souciet J.-L."/>
            <person name="Wincker P."/>
            <person name="Scholz U."/>
            <person name="Neuveglise N."/>
        </authorList>
    </citation>
    <scope>NUCLEOTIDE SEQUENCE</scope>
    <source>
        <strain evidence="22">LS3</strain>
    </source>
</reference>
<feature type="domain" description="Radical SAM core" evidence="21">
    <location>
        <begin position="68"/>
        <end position="282"/>
    </location>
</feature>
<evidence type="ECO:0000256" key="1">
    <source>
        <dbReference type="ARBA" id="ARBA00001637"/>
    </source>
</evidence>
<sequence length="610" mass="66919">MIGRLRPGGVHIGRGKIGFVAANVCRGTQKARYSYASAVNTPSGSEVQAERWQAIRHAKPFSAFLTDSFNRQHDYLRISITERCNLRCLYCMPEEGVELSPSDKLLTSDEIVKIATLFVSQGVRKIRLTGGEPSVRKDFMGLFERLGQIPGLEELCITSNGIALPRKLPKLKQYGLTGLNLSLDTLVEGKFMIMTRRKGLSQVLKCLDTALEVGVPSVKINCVVMRGQNEDEIVDFVNLTRHMPVEVRFIEYMPFDGNKWNQQKMFSYREIMDTIKEQYPGLARLPSKNGDTAKVFQVPGHAGTVGAITSMTSHFCGTCTRLRITCDGNLKVCLFGNAEVSLRDMVRAGASDDELLQVIGTAVKNKKEKHAGLGVLENMKNRPMILIGGLVQLGDFEVDNTNADNSFSYKRSNLGSKLRSKLGRAIGASFGSLVRTVGHVGPSGTFGQLGFARSYSKLTHVDDDGSAHMVDVSDKKHTHRTATAVGQIKFSTTEVTKLIEKNELKKGDALGVARIAGIMAVKATPTIIPLCHPLMITKIQNHVTIKDPSTVQVRCTVKCHGQTGVEMEAMTGATATLLTVYDMCKAVDRHMTISDVKVVTKQGGTHDFHE</sequence>
<dbReference type="SFLD" id="SFLDG01067">
    <property type="entry name" value="SPASM/twitch_domain_containing"/>
    <property type="match status" value="1"/>
</dbReference>
<dbReference type="CDD" id="cd21117">
    <property type="entry name" value="Twitch_MoaA"/>
    <property type="match status" value="1"/>
</dbReference>
<accession>A0A060T230</accession>
<dbReference type="InterPro" id="IPR047594">
    <property type="entry name" value="MoaC_bact/euk"/>
</dbReference>
<evidence type="ECO:0000256" key="11">
    <source>
        <dbReference type="ARBA" id="ARBA00022723"/>
    </source>
</evidence>
<dbReference type="Pfam" id="PF01967">
    <property type="entry name" value="MoaC"/>
    <property type="match status" value="1"/>
</dbReference>
<evidence type="ECO:0000256" key="7">
    <source>
        <dbReference type="ARBA" id="ARBA00012575"/>
    </source>
</evidence>
<dbReference type="PROSITE" id="PS51918">
    <property type="entry name" value="RADICAL_SAM"/>
    <property type="match status" value="1"/>
</dbReference>
<gene>
    <name evidence="22" type="ORF">GNLVRS02_ARAD1A04202g</name>
</gene>
<keyword evidence="13" id="KW-0408">Iron</keyword>
<comment type="function">
    <text evidence="19">Isoform MOCS1A and isoform MOCS1B probably form a complex that catalyzes the conversion of 5'-GTP to cyclic pyranopterin monophosphate (cPMP). MOCS1A catalyzes the cyclization of GTP to (8S)-3',8-cyclo-7,8-dihydroguanosine 5'-triphosphate and MOCS1B catalyzes the subsequent conversion of (8S)-3',8-cyclo-7,8-dihydroguanosine 5'-triphosphate to cPMP.</text>
</comment>
<keyword evidence="14" id="KW-0411">Iron-sulfur</keyword>
<evidence type="ECO:0000256" key="18">
    <source>
        <dbReference type="ARBA" id="ARBA00048697"/>
    </source>
</evidence>
<dbReference type="CDD" id="cd01420">
    <property type="entry name" value="MoaC_PE"/>
    <property type="match status" value="1"/>
</dbReference>
<dbReference type="GO" id="GO:0006777">
    <property type="term" value="P:Mo-molybdopterin cofactor biosynthetic process"/>
    <property type="evidence" value="ECO:0007669"/>
    <property type="project" value="UniProtKB-KW"/>
</dbReference>
<reference evidence="22" key="1">
    <citation type="submission" date="2014-02" db="EMBL/GenBank/DDBJ databases">
        <authorList>
            <person name="Genoscope - CEA"/>
        </authorList>
    </citation>
    <scope>NUCLEOTIDE SEQUENCE</scope>
    <source>
        <strain evidence="22">LS3</strain>
    </source>
</reference>
<dbReference type="GO" id="GO:0051539">
    <property type="term" value="F:4 iron, 4 sulfur cluster binding"/>
    <property type="evidence" value="ECO:0007669"/>
    <property type="project" value="UniProtKB-KW"/>
</dbReference>
<evidence type="ECO:0000256" key="5">
    <source>
        <dbReference type="ARBA" id="ARBA00009862"/>
    </source>
</evidence>
<dbReference type="EC" id="4.6.1.17" evidence="7"/>
<dbReference type="SFLD" id="SFLDG01383">
    <property type="entry name" value="cyclic_pyranopterin_phosphate"/>
    <property type="match status" value="1"/>
</dbReference>
<dbReference type="InterPro" id="IPR036522">
    <property type="entry name" value="MoaC_sf"/>
</dbReference>
<keyword evidence="9" id="KW-0004">4Fe-4S</keyword>
<dbReference type="GO" id="GO:0061799">
    <property type="term" value="F:cyclic pyranopterin monophosphate synthase activity"/>
    <property type="evidence" value="ECO:0007669"/>
    <property type="project" value="UniProtKB-EC"/>
</dbReference>
<name>A0A060T230_BLAAD</name>
<dbReference type="NCBIfam" id="NF006870">
    <property type="entry name" value="PRK09364.1"/>
    <property type="match status" value="1"/>
</dbReference>
<evidence type="ECO:0000256" key="19">
    <source>
        <dbReference type="ARBA" id="ARBA00054222"/>
    </source>
</evidence>
<dbReference type="InterPro" id="IPR006638">
    <property type="entry name" value="Elp3/MiaA/NifB-like_rSAM"/>
</dbReference>
<dbReference type="Gene3D" id="3.20.20.70">
    <property type="entry name" value="Aldolase class I"/>
    <property type="match status" value="1"/>
</dbReference>
<keyword evidence="15" id="KW-0342">GTP-binding</keyword>
<evidence type="ECO:0000256" key="2">
    <source>
        <dbReference type="ARBA" id="ARBA00001966"/>
    </source>
</evidence>
<evidence type="ECO:0000256" key="17">
    <source>
        <dbReference type="ARBA" id="ARBA00023239"/>
    </source>
</evidence>
<organism evidence="22">
    <name type="scientific">Blastobotrys adeninivorans</name>
    <name type="common">Yeast</name>
    <name type="synonym">Arxula adeninivorans</name>
    <dbReference type="NCBI Taxonomy" id="409370"/>
    <lineage>
        <taxon>Eukaryota</taxon>
        <taxon>Fungi</taxon>
        <taxon>Dikarya</taxon>
        <taxon>Ascomycota</taxon>
        <taxon>Saccharomycotina</taxon>
        <taxon>Dipodascomycetes</taxon>
        <taxon>Dipodascales</taxon>
        <taxon>Trichomonascaceae</taxon>
        <taxon>Blastobotrys</taxon>
    </lineage>
</organism>
<dbReference type="CDD" id="cd01335">
    <property type="entry name" value="Radical_SAM"/>
    <property type="match status" value="1"/>
</dbReference>
<dbReference type="InterPro" id="IPR010505">
    <property type="entry name" value="MoaA_twitch"/>
</dbReference>
<dbReference type="Pfam" id="PF04055">
    <property type="entry name" value="Radical_SAM"/>
    <property type="match status" value="1"/>
</dbReference>
<protein>
    <recommendedName>
        <fullName evidence="8">Molybdenum cofactor biosynthesis protein 1</fullName>
        <ecNumber evidence="6">4.1.99.22</ecNumber>
        <ecNumber evidence="7">4.6.1.17</ecNumber>
    </recommendedName>
</protein>
<comment type="similarity">
    <text evidence="5">In the N-terminal section; belongs to the radical SAM superfamily. MoaA family.</text>
</comment>
<evidence type="ECO:0000256" key="12">
    <source>
        <dbReference type="ARBA" id="ARBA00022741"/>
    </source>
</evidence>
<evidence type="ECO:0000256" key="3">
    <source>
        <dbReference type="ARBA" id="ARBA00005046"/>
    </source>
</evidence>
<dbReference type="InterPro" id="IPR007197">
    <property type="entry name" value="rSAM"/>
</dbReference>
<dbReference type="GO" id="GO:0005525">
    <property type="term" value="F:GTP binding"/>
    <property type="evidence" value="ECO:0007669"/>
    <property type="project" value="UniProtKB-KW"/>
</dbReference>
<comment type="similarity">
    <text evidence="4">In the C-terminal section; belongs to the MoaC family.</text>
</comment>
<dbReference type="PROSITE" id="PS01305">
    <property type="entry name" value="MOAA_NIFB_PQQE"/>
    <property type="match status" value="1"/>
</dbReference>
<evidence type="ECO:0000256" key="8">
    <source>
        <dbReference type="ARBA" id="ARBA00015273"/>
    </source>
</evidence>
<evidence type="ECO:0000256" key="16">
    <source>
        <dbReference type="ARBA" id="ARBA00023150"/>
    </source>
</evidence>
<dbReference type="InterPro" id="IPR023045">
    <property type="entry name" value="MoaC"/>
</dbReference>
<keyword evidence="17" id="KW-0456">Lyase</keyword>
<keyword evidence="11" id="KW-0479">Metal-binding</keyword>
<dbReference type="SFLD" id="SFLDG01386">
    <property type="entry name" value="main_SPASM_domain-containing"/>
    <property type="match status" value="1"/>
</dbReference>
<dbReference type="FunFam" id="3.20.20.70:FF:000117">
    <property type="entry name" value="molybdenum cofactor biosynthesis protein 1"/>
    <property type="match status" value="1"/>
</dbReference>
<comment type="pathway">
    <text evidence="3">Cofactor biosynthesis; molybdopterin biosynthesis.</text>
</comment>
<evidence type="ECO:0000256" key="4">
    <source>
        <dbReference type="ARBA" id="ARBA00008484"/>
    </source>
</evidence>
<dbReference type="UniPathway" id="UPA00344"/>
<dbReference type="GO" id="GO:0061798">
    <property type="term" value="F:GTP 3',8'-cyclase activity"/>
    <property type="evidence" value="ECO:0007669"/>
    <property type="project" value="UniProtKB-EC"/>
</dbReference>
<dbReference type="EC" id="4.1.99.22" evidence="6"/>
<dbReference type="InterPro" id="IPR000385">
    <property type="entry name" value="MoaA_NifB_PqqE_Fe-S-bd_CS"/>
</dbReference>
<dbReference type="GO" id="GO:0046872">
    <property type="term" value="F:metal ion binding"/>
    <property type="evidence" value="ECO:0007669"/>
    <property type="project" value="UniProtKB-KW"/>
</dbReference>
<dbReference type="InterPro" id="IPR040064">
    <property type="entry name" value="MoaA-like"/>
</dbReference>
<keyword evidence="10" id="KW-0949">S-adenosyl-L-methionine</keyword>
<dbReference type="NCBIfam" id="TIGR00581">
    <property type="entry name" value="moaC"/>
    <property type="match status" value="1"/>
</dbReference>
<dbReference type="NCBIfam" id="TIGR02666">
    <property type="entry name" value="moaA"/>
    <property type="match status" value="1"/>
</dbReference>
<dbReference type="Pfam" id="PF06463">
    <property type="entry name" value="Mob_synth_C"/>
    <property type="match status" value="1"/>
</dbReference>
<evidence type="ECO:0000256" key="9">
    <source>
        <dbReference type="ARBA" id="ARBA00022485"/>
    </source>
</evidence>
<evidence type="ECO:0000256" key="10">
    <source>
        <dbReference type="ARBA" id="ARBA00022691"/>
    </source>
</evidence>
<dbReference type="InterPro" id="IPR050105">
    <property type="entry name" value="MoCo_biosynth_MoaA/MoaC"/>
</dbReference>
<dbReference type="SFLD" id="SFLDS00029">
    <property type="entry name" value="Radical_SAM"/>
    <property type="match status" value="1"/>
</dbReference>
<dbReference type="PANTHER" id="PTHR22960:SF0">
    <property type="entry name" value="MOLYBDENUM COFACTOR BIOSYNTHESIS PROTEIN 1"/>
    <property type="match status" value="1"/>
</dbReference>
<dbReference type="InterPro" id="IPR013785">
    <property type="entry name" value="Aldolase_TIM"/>
</dbReference>
<keyword evidence="16" id="KW-0501">Molybdenum cofactor biosynthesis</keyword>
<dbReference type="InterPro" id="IPR013483">
    <property type="entry name" value="MoaA"/>
</dbReference>
<proteinExistence type="inferred from homology"/>
<evidence type="ECO:0000256" key="13">
    <source>
        <dbReference type="ARBA" id="ARBA00023004"/>
    </source>
</evidence>
<evidence type="ECO:0000256" key="15">
    <source>
        <dbReference type="ARBA" id="ARBA00023134"/>
    </source>
</evidence>